<dbReference type="Proteomes" id="UP000037251">
    <property type="component" value="Unassembled WGS sequence"/>
</dbReference>
<feature type="compositionally biased region" description="Basic residues" evidence="1">
    <location>
        <begin position="18"/>
        <end position="30"/>
    </location>
</feature>
<evidence type="ECO:0000256" key="1">
    <source>
        <dbReference type="SAM" id="MobiDB-lite"/>
    </source>
</evidence>
<dbReference type="eggNOG" id="ENOG5031VV2">
    <property type="taxonomic scope" value="Bacteria"/>
</dbReference>
<dbReference type="InterPro" id="IPR045728">
    <property type="entry name" value="DUF6082"/>
</dbReference>
<reference evidence="3" key="1">
    <citation type="submission" date="2015-07" db="EMBL/GenBank/DDBJ databases">
        <authorList>
            <person name="Ju K.-S."/>
            <person name="Doroghazi J.R."/>
            <person name="Metcalf W.W."/>
        </authorList>
    </citation>
    <scope>NUCLEOTIDE SEQUENCE [LARGE SCALE GENOMIC DNA]</scope>
    <source>
        <strain evidence="3">NRRL 2290</strain>
    </source>
</reference>
<dbReference type="OrthoDB" id="4330791at2"/>
<dbReference type="PATRIC" id="fig|67356.5.peg.1345"/>
<gene>
    <name evidence="2" type="ORF">ADK37_06120</name>
</gene>
<evidence type="ECO:0000313" key="2">
    <source>
        <dbReference type="EMBL" id="KOG42091.1"/>
    </source>
</evidence>
<dbReference type="AlphaFoldDB" id="A0A0L8LVB3"/>
<evidence type="ECO:0000313" key="3">
    <source>
        <dbReference type="Proteomes" id="UP000037251"/>
    </source>
</evidence>
<protein>
    <submittedName>
        <fullName evidence="2">Uncharacterized protein</fullName>
    </submittedName>
</protein>
<keyword evidence="3" id="KW-1185">Reference proteome</keyword>
<feature type="region of interest" description="Disordered" evidence="1">
    <location>
        <begin position="1"/>
        <end position="30"/>
    </location>
</feature>
<name>A0A0L8LVB3_9ACTN</name>
<sequence length="187" mass="21384">MATQNPDARRNGSAARTRAGRVRRSFPRPSRRQRQEELLLDVLRQLTYLTEEIRNANLIQLHRIAAEQVDRAMSDPALAEAMSTLRDLSDRKRRQALFVNREYSAILLGHRIGAYGWGELIGHLRVLARNPVFAEYWETTREHRRSLPRQSLEARVGEAVDVIVEDLADDPDIWWVVGPTGSGEPLP</sequence>
<proteinExistence type="predicted"/>
<dbReference type="EMBL" id="LGUS01000032">
    <property type="protein sequence ID" value="KOG42091.1"/>
    <property type="molecule type" value="Genomic_DNA"/>
</dbReference>
<accession>A0A0L8LVB3</accession>
<dbReference type="Pfam" id="PF19560">
    <property type="entry name" value="DUF6082"/>
    <property type="match status" value="1"/>
</dbReference>
<organism evidence="2 3">
    <name type="scientific">Streptomyces resistomycificus</name>
    <dbReference type="NCBI Taxonomy" id="67356"/>
    <lineage>
        <taxon>Bacteria</taxon>
        <taxon>Bacillati</taxon>
        <taxon>Actinomycetota</taxon>
        <taxon>Actinomycetes</taxon>
        <taxon>Kitasatosporales</taxon>
        <taxon>Streptomycetaceae</taxon>
        <taxon>Streptomyces</taxon>
        <taxon>Streptomyces aurantiacus group</taxon>
    </lineage>
</organism>
<comment type="caution">
    <text evidence="2">The sequence shown here is derived from an EMBL/GenBank/DDBJ whole genome shotgun (WGS) entry which is preliminary data.</text>
</comment>